<dbReference type="InterPro" id="IPR001098">
    <property type="entry name" value="DNA-dir_DNA_pol_A_palm_dom"/>
</dbReference>
<sequence>MRKLILVDSNALVHRAFHALPPMNSPKGLPTNAVYGFTAVFLKMLKDIKPDYIAATFDLAAPTFRHEEFEEYKAHRMKAPDELYIQVQPIKELLMAFGVPIYERAGYEADDLIGSLAEKAKKSEDLQVIIVTGDLDTLQLVDGDKVVVFTLRKGITDTITYDEKEVKKRYGFLPERVTDYKGLRGDPSDNIPGVKGVGETTATTLIKKYGTIEKLYEEIERKAKSEKRKATVKKPKEINILPEKLVEKLLADKDMAFFSKKLATIVRTVEVDFDLDKTDWRKNLNREALEKILRDLGFYSLVKRLDESLGQNPSKPEQLSVFADEAIKPAVEMVEIADPGKLPPAGELAICLGDDFASFASNPDRVYKIRLQGRKISDTILTKTRLIGHDLKYLNRRAFQENFEIKNEVFDTKIAAYLINPDGRDYDFYKVFYAELGYSADENPVLRPAYALRLRQVQWEKLKSNNLIKVFEDIEMPLIKVLAWMELNGIKVDVRVLNDLQKLCAKELAQLKKQIHILAGDEFNINSPQQLGEILFTKLALKGRVRKTGKGVPSTAAPELEKIRDEHPIIPLVLDYRELQKLKTAYIEPFPELISKKDGRIHTTYNQTGTGTGRLASQDPNLQNIPTRTELGQEFRKAFVAGKGNQLLSFDYSQIELRIVAHLAHDEKMIAAFKRGEDIHTRTASEVFGVLPEKVTKEMRRQAKVLNFGIIYGMGVLGFARSAGVDRNRAREFIDRYFREFEGVARYMAETKKLADRNEYVQTLFGRRRLLPEIHSQMPQLRAQAERMAVNHPVQGTAADLIKMAMITVDKYLQGSTLKKEKIKMLLQVHDELVFEVNSGFVAQVAPKIKEIMGGVYKLDIPLVIDVKVGENWAEMKKL</sequence>
<dbReference type="AlphaFoldDB" id="A0A1F8F2Q2"/>
<evidence type="ECO:0000256" key="8">
    <source>
        <dbReference type="ARBA" id="ARBA00023204"/>
    </source>
</evidence>
<keyword evidence="11" id="KW-0540">Nuclease</keyword>
<keyword evidence="4 11" id="KW-0235">DNA replication</keyword>
<dbReference type="NCBIfam" id="NF004397">
    <property type="entry name" value="PRK05755.1"/>
    <property type="match status" value="1"/>
</dbReference>
<dbReference type="InterPro" id="IPR020046">
    <property type="entry name" value="5-3_exonucl_a-hlix_arch_N"/>
</dbReference>
<keyword evidence="8 11" id="KW-0234">DNA repair</keyword>
<dbReference type="SMART" id="SM00482">
    <property type="entry name" value="POLAc"/>
    <property type="match status" value="1"/>
</dbReference>
<comment type="caution">
    <text evidence="14">The sequence shown here is derived from an EMBL/GenBank/DDBJ whole genome shotgun (WGS) entry which is preliminary data.</text>
</comment>
<dbReference type="Proteomes" id="UP000178023">
    <property type="component" value="Unassembled WGS sequence"/>
</dbReference>
<dbReference type="PANTHER" id="PTHR10133:SF27">
    <property type="entry name" value="DNA POLYMERASE NU"/>
    <property type="match status" value="1"/>
</dbReference>
<dbReference type="FunFam" id="1.10.150.20:FF:000002">
    <property type="entry name" value="DNA polymerase I"/>
    <property type="match status" value="1"/>
</dbReference>
<evidence type="ECO:0000256" key="5">
    <source>
        <dbReference type="ARBA" id="ARBA00022763"/>
    </source>
</evidence>
<comment type="function">
    <text evidence="11">In addition to polymerase activity, this DNA polymerase exhibits 5'-3' exonuclease activity.</text>
</comment>
<dbReference type="CDD" id="cd09898">
    <property type="entry name" value="H3TH_53EXO"/>
    <property type="match status" value="1"/>
</dbReference>
<keyword evidence="11" id="KW-0269">Exonuclease</keyword>
<dbReference type="InterPro" id="IPR029060">
    <property type="entry name" value="PIN-like_dom_sf"/>
</dbReference>
<dbReference type="Pfam" id="PF01367">
    <property type="entry name" value="5_3_exonuc"/>
    <property type="match status" value="1"/>
</dbReference>
<keyword evidence="2 11" id="KW-0808">Transferase</keyword>
<reference evidence="14 15" key="1">
    <citation type="journal article" date="2016" name="Nat. Commun.">
        <title>Thousands of microbial genomes shed light on interconnected biogeochemical processes in an aquifer system.</title>
        <authorList>
            <person name="Anantharaman K."/>
            <person name="Brown C.T."/>
            <person name="Hug L.A."/>
            <person name="Sharon I."/>
            <person name="Castelle C.J."/>
            <person name="Probst A.J."/>
            <person name="Thomas B.C."/>
            <person name="Singh A."/>
            <person name="Wilkins M.J."/>
            <person name="Karaoz U."/>
            <person name="Brodie E.L."/>
            <person name="Williams K.H."/>
            <person name="Hubbard S.S."/>
            <person name="Banfield J.F."/>
        </authorList>
    </citation>
    <scope>NUCLEOTIDE SEQUENCE [LARGE SCALE GENOMIC DNA]</scope>
</reference>
<comment type="similarity">
    <text evidence="1 11">Belongs to the DNA polymerase type-A family.</text>
</comment>
<evidence type="ECO:0000256" key="9">
    <source>
        <dbReference type="ARBA" id="ARBA00049244"/>
    </source>
</evidence>
<protein>
    <recommendedName>
        <fullName evidence="10 11">DNA polymerase I</fullName>
        <ecNumber evidence="10 11">2.7.7.7</ecNumber>
    </recommendedName>
</protein>
<dbReference type="SUPFAM" id="SSF56672">
    <property type="entry name" value="DNA/RNA polymerases"/>
    <property type="match status" value="1"/>
</dbReference>
<comment type="catalytic activity">
    <reaction evidence="9 11">
        <text>DNA(n) + a 2'-deoxyribonucleoside 5'-triphosphate = DNA(n+1) + diphosphate</text>
        <dbReference type="Rhea" id="RHEA:22508"/>
        <dbReference type="Rhea" id="RHEA-COMP:17339"/>
        <dbReference type="Rhea" id="RHEA-COMP:17340"/>
        <dbReference type="ChEBI" id="CHEBI:33019"/>
        <dbReference type="ChEBI" id="CHEBI:61560"/>
        <dbReference type="ChEBI" id="CHEBI:173112"/>
        <dbReference type="EC" id="2.7.7.7"/>
    </reaction>
</comment>
<dbReference type="InterPro" id="IPR002298">
    <property type="entry name" value="DNA_polymerase_A"/>
</dbReference>
<dbReference type="NCBIfam" id="TIGR00593">
    <property type="entry name" value="pola"/>
    <property type="match status" value="1"/>
</dbReference>
<dbReference type="SUPFAM" id="SSF88723">
    <property type="entry name" value="PIN domain-like"/>
    <property type="match status" value="1"/>
</dbReference>
<evidence type="ECO:0000256" key="4">
    <source>
        <dbReference type="ARBA" id="ARBA00022705"/>
    </source>
</evidence>
<organism evidence="14 15">
    <name type="scientific">Candidatus Yanofskybacteria bacterium RIFCSPHIGHO2_01_FULL_45_42</name>
    <dbReference type="NCBI Taxonomy" id="1802671"/>
    <lineage>
        <taxon>Bacteria</taxon>
        <taxon>Candidatus Yanofskyibacteriota</taxon>
    </lineage>
</organism>
<dbReference type="Gene3D" id="3.30.420.10">
    <property type="entry name" value="Ribonuclease H-like superfamily/Ribonuclease H"/>
    <property type="match status" value="1"/>
</dbReference>
<dbReference type="GO" id="GO:0006261">
    <property type="term" value="P:DNA-templated DNA replication"/>
    <property type="evidence" value="ECO:0007669"/>
    <property type="project" value="UniProtKB-UniRule"/>
</dbReference>
<dbReference type="InterPro" id="IPR008918">
    <property type="entry name" value="HhH2"/>
</dbReference>
<evidence type="ECO:0000256" key="2">
    <source>
        <dbReference type="ARBA" id="ARBA00022679"/>
    </source>
</evidence>
<dbReference type="GO" id="GO:0008409">
    <property type="term" value="F:5'-3' exonuclease activity"/>
    <property type="evidence" value="ECO:0007669"/>
    <property type="project" value="UniProtKB-UniRule"/>
</dbReference>
<dbReference type="InterPro" id="IPR002421">
    <property type="entry name" value="5-3_exonuclease"/>
</dbReference>
<keyword evidence="5 11" id="KW-0227">DNA damage</keyword>
<dbReference type="FunFam" id="1.20.1060.10:FF:000001">
    <property type="entry name" value="DNA polymerase I"/>
    <property type="match status" value="1"/>
</dbReference>
<dbReference type="EMBL" id="MGJL01000033">
    <property type="protein sequence ID" value="OGN06900.1"/>
    <property type="molecule type" value="Genomic_DNA"/>
</dbReference>
<dbReference type="Gene3D" id="3.40.50.1010">
    <property type="entry name" value="5'-nuclease"/>
    <property type="match status" value="1"/>
</dbReference>
<dbReference type="GO" id="GO:0003887">
    <property type="term" value="F:DNA-directed DNA polymerase activity"/>
    <property type="evidence" value="ECO:0007669"/>
    <property type="project" value="UniProtKB-UniRule"/>
</dbReference>
<dbReference type="PANTHER" id="PTHR10133">
    <property type="entry name" value="DNA POLYMERASE I"/>
    <property type="match status" value="1"/>
</dbReference>
<name>A0A1F8F2Q2_9BACT</name>
<evidence type="ECO:0000256" key="10">
    <source>
        <dbReference type="NCBIfam" id="TIGR00593"/>
    </source>
</evidence>
<dbReference type="Gene3D" id="3.30.70.370">
    <property type="match status" value="1"/>
</dbReference>
<dbReference type="PRINTS" id="PR00868">
    <property type="entry name" value="DNAPOLI"/>
</dbReference>
<evidence type="ECO:0000259" key="13">
    <source>
        <dbReference type="SMART" id="SM00482"/>
    </source>
</evidence>
<dbReference type="InterPro" id="IPR036279">
    <property type="entry name" value="5-3_exonuclease_C_sf"/>
</dbReference>
<dbReference type="Pfam" id="PF02739">
    <property type="entry name" value="5_3_exonuc_N"/>
    <property type="match status" value="1"/>
</dbReference>
<evidence type="ECO:0000256" key="6">
    <source>
        <dbReference type="ARBA" id="ARBA00022932"/>
    </source>
</evidence>
<keyword evidence="7 11" id="KW-0238">DNA-binding</keyword>
<feature type="domain" description="5'-3' exonuclease" evidence="12">
    <location>
        <begin position="2"/>
        <end position="281"/>
    </location>
</feature>
<dbReference type="EC" id="2.7.7.7" evidence="10 11"/>
<keyword evidence="6 11" id="KW-0239">DNA-directed DNA polymerase</keyword>
<evidence type="ECO:0000313" key="14">
    <source>
        <dbReference type="EMBL" id="OGN06900.1"/>
    </source>
</evidence>
<dbReference type="SUPFAM" id="SSF53098">
    <property type="entry name" value="Ribonuclease H-like"/>
    <property type="match status" value="1"/>
</dbReference>
<dbReference type="SMART" id="SM00279">
    <property type="entry name" value="HhH2"/>
    <property type="match status" value="1"/>
</dbReference>
<dbReference type="Gene3D" id="1.10.150.20">
    <property type="entry name" value="5' to 3' exonuclease, C-terminal subdomain"/>
    <property type="match status" value="2"/>
</dbReference>
<dbReference type="InterPro" id="IPR036397">
    <property type="entry name" value="RNaseH_sf"/>
</dbReference>
<dbReference type="CDD" id="cd09859">
    <property type="entry name" value="PIN_53EXO"/>
    <property type="match status" value="1"/>
</dbReference>
<dbReference type="CDD" id="cd06140">
    <property type="entry name" value="DNA_polA_I_Bacillus_like_exo"/>
    <property type="match status" value="1"/>
</dbReference>
<dbReference type="GO" id="GO:0006302">
    <property type="term" value="P:double-strand break repair"/>
    <property type="evidence" value="ECO:0007669"/>
    <property type="project" value="TreeGrafter"/>
</dbReference>
<dbReference type="GO" id="GO:0003677">
    <property type="term" value="F:DNA binding"/>
    <property type="evidence" value="ECO:0007669"/>
    <property type="project" value="UniProtKB-UniRule"/>
</dbReference>
<evidence type="ECO:0000313" key="15">
    <source>
        <dbReference type="Proteomes" id="UP000178023"/>
    </source>
</evidence>
<dbReference type="CDD" id="cd08637">
    <property type="entry name" value="DNA_pol_A_pol_I_C"/>
    <property type="match status" value="1"/>
</dbReference>
<dbReference type="SUPFAM" id="SSF47807">
    <property type="entry name" value="5' to 3' exonuclease, C-terminal subdomain"/>
    <property type="match status" value="1"/>
</dbReference>
<accession>A0A1F8F2Q2</accession>
<dbReference type="InterPro" id="IPR012337">
    <property type="entry name" value="RNaseH-like_sf"/>
</dbReference>
<dbReference type="FunFam" id="1.10.150.20:FF:000003">
    <property type="entry name" value="DNA polymerase I"/>
    <property type="match status" value="1"/>
</dbReference>
<evidence type="ECO:0000256" key="1">
    <source>
        <dbReference type="ARBA" id="ARBA00007705"/>
    </source>
</evidence>
<proteinExistence type="inferred from homology"/>
<dbReference type="Pfam" id="PF00476">
    <property type="entry name" value="DNA_pol_A"/>
    <property type="match status" value="1"/>
</dbReference>
<gene>
    <name evidence="11" type="primary">polA</name>
    <name evidence="14" type="ORF">A2750_02870</name>
</gene>
<dbReference type="InterPro" id="IPR018320">
    <property type="entry name" value="DNA_polymerase_1"/>
</dbReference>
<dbReference type="InterPro" id="IPR043502">
    <property type="entry name" value="DNA/RNA_pol_sf"/>
</dbReference>
<dbReference type="Gene3D" id="1.20.1060.10">
    <property type="entry name" value="Taq DNA Polymerase, Chain T, domain 4"/>
    <property type="match status" value="1"/>
</dbReference>
<evidence type="ECO:0000256" key="3">
    <source>
        <dbReference type="ARBA" id="ARBA00022695"/>
    </source>
</evidence>
<evidence type="ECO:0000256" key="7">
    <source>
        <dbReference type="ARBA" id="ARBA00023125"/>
    </source>
</evidence>
<evidence type="ECO:0000259" key="12">
    <source>
        <dbReference type="SMART" id="SM00475"/>
    </source>
</evidence>
<feature type="domain" description="DNA-directed DNA polymerase family A palm" evidence="13">
    <location>
        <begin position="632"/>
        <end position="841"/>
    </location>
</feature>
<dbReference type="InterPro" id="IPR020045">
    <property type="entry name" value="DNA_polI_H3TH"/>
</dbReference>
<dbReference type="SMART" id="SM00475">
    <property type="entry name" value="53EXOc"/>
    <property type="match status" value="1"/>
</dbReference>
<keyword evidence="3 11" id="KW-0548">Nucleotidyltransferase</keyword>
<keyword evidence="11" id="KW-0378">Hydrolase</keyword>
<evidence type="ECO:0000256" key="11">
    <source>
        <dbReference type="RuleBase" id="RU004460"/>
    </source>
</evidence>